<dbReference type="SUPFAM" id="SSF48403">
    <property type="entry name" value="Ankyrin repeat"/>
    <property type="match status" value="1"/>
</dbReference>
<sequence length="480" mass="52626">MGADTSLLDRWLPVRRFAVPRWMIEQATALRAAGDWRGACAVANIEVDVDLAAIGRDHGTGIAEAVEDDLRHLAPDLLRWHLDRDPSLWLSLRREPTLLSVHPGGHLLVVPRYRGTPGLRLVLRFAGPADPRRGLHTNREQWDVRCTGDLLARQQPSPDTAEILALQDAGQWREAWRLAGFDIDALTDPPPMLEERLRTTRFDLTTLAAAAREFGRPEAMIDLEGEHLWIDGFRHRIHLGYDDRRDIPPVLPMARVERSIDADLVRLGLLSLDELHPLVAAAMVPGHKGAAGPAPRVDMSPFTVPCGSERHRIGPDGIPHPPEEIRREQSLLALGGPTPTGCFAAHLGWRNPVLPLPKVLRRRRSVLVEQARSGDGPALTAWLDAGLDPHLRTIEGWTLLHLIAWLPDPAALVTRLVAAGLDLEAQFRGGPTPLRHAIVQGGSVAAIRALAAAGAVTTGWAEAAERANRLAELQFLATPC</sequence>
<gene>
    <name evidence="1" type="ORF">ACFPIJ_09490</name>
</gene>
<proteinExistence type="predicted"/>
<protein>
    <recommendedName>
        <fullName evidence="3">Ankyrin repeat domain-containing protein</fullName>
    </recommendedName>
</protein>
<dbReference type="Proteomes" id="UP001595912">
    <property type="component" value="Unassembled WGS sequence"/>
</dbReference>
<dbReference type="RefSeq" id="WP_380114318.1">
    <property type="nucleotide sequence ID" value="NZ_JBHSIU010000011.1"/>
</dbReference>
<comment type="caution">
    <text evidence="1">The sequence shown here is derived from an EMBL/GenBank/DDBJ whole genome shotgun (WGS) entry which is preliminary data.</text>
</comment>
<evidence type="ECO:0000313" key="1">
    <source>
        <dbReference type="EMBL" id="MFC4998062.1"/>
    </source>
</evidence>
<reference evidence="2" key="1">
    <citation type="journal article" date="2019" name="Int. J. Syst. Evol. Microbiol.">
        <title>The Global Catalogue of Microorganisms (GCM) 10K type strain sequencing project: providing services to taxonomists for standard genome sequencing and annotation.</title>
        <authorList>
            <consortium name="The Broad Institute Genomics Platform"/>
            <consortium name="The Broad Institute Genome Sequencing Center for Infectious Disease"/>
            <person name="Wu L."/>
            <person name="Ma J."/>
        </authorList>
    </citation>
    <scope>NUCLEOTIDE SEQUENCE [LARGE SCALE GENOMIC DNA]</scope>
    <source>
        <strain evidence="2">CGMCC 4.7152</strain>
    </source>
</reference>
<dbReference type="Gene3D" id="1.25.40.20">
    <property type="entry name" value="Ankyrin repeat-containing domain"/>
    <property type="match status" value="1"/>
</dbReference>
<dbReference type="InterPro" id="IPR036770">
    <property type="entry name" value="Ankyrin_rpt-contain_sf"/>
</dbReference>
<name>A0ABV9VNV4_9ACTN</name>
<accession>A0ABV9VNV4</accession>
<evidence type="ECO:0008006" key="3">
    <source>
        <dbReference type="Google" id="ProtNLM"/>
    </source>
</evidence>
<evidence type="ECO:0000313" key="2">
    <source>
        <dbReference type="Proteomes" id="UP001595912"/>
    </source>
</evidence>
<keyword evidence="2" id="KW-1185">Reference proteome</keyword>
<organism evidence="1 2">
    <name type="scientific">Dactylosporangium cerinum</name>
    <dbReference type="NCBI Taxonomy" id="1434730"/>
    <lineage>
        <taxon>Bacteria</taxon>
        <taxon>Bacillati</taxon>
        <taxon>Actinomycetota</taxon>
        <taxon>Actinomycetes</taxon>
        <taxon>Micromonosporales</taxon>
        <taxon>Micromonosporaceae</taxon>
        <taxon>Dactylosporangium</taxon>
    </lineage>
</organism>
<dbReference type="EMBL" id="JBHSIU010000011">
    <property type="protein sequence ID" value="MFC4998062.1"/>
    <property type="molecule type" value="Genomic_DNA"/>
</dbReference>